<gene>
    <name evidence="7" type="primary">TMEM126B</name>
</gene>
<comment type="subcellular location">
    <subcellularLocation>
        <location evidence="1">Mitochondrion membrane</location>
        <topology evidence="1">Multi-pass membrane protein</topology>
    </subcellularLocation>
</comment>
<dbReference type="OMA" id="QHYARFE"/>
<keyword evidence="4" id="KW-0496">Mitochondrion</keyword>
<feature type="transmembrane region" description="Helical" evidence="6">
    <location>
        <begin position="145"/>
        <end position="162"/>
    </location>
</feature>
<organism evidence="7 8">
    <name type="scientific">Chlorocebus sabaeus</name>
    <name type="common">Green monkey</name>
    <name type="synonym">Simia sabaea</name>
    <dbReference type="NCBI Taxonomy" id="60711"/>
    <lineage>
        <taxon>Eukaryota</taxon>
        <taxon>Metazoa</taxon>
        <taxon>Chordata</taxon>
        <taxon>Craniata</taxon>
        <taxon>Vertebrata</taxon>
        <taxon>Euteleostomi</taxon>
        <taxon>Mammalia</taxon>
        <taxon>Eutheria</taxon>
        <taxon>Euarchontoglires</taxon>
        <taxon>Primates</taxon>
        <taxon>Haplorrhini</taxon>
        <taxon>Catarrhini</taxon>
        <taxon>Cercopithecidae</taxon>
        <taxon>Cercopithecinae</taxon>
        <taxon>Chlorocebus</taxon>
    </lineage>
</organism>
<dbReference type="Bgee" id="ENSCSAG00000003685">
    <property type="expression patterns" value="Expressed in liver and 7 other cell types or tissues"/>
</dbReference>
<dbReference type="AlphaFoldDB" id="A0A0D9QUL8"/>
<dbReference type="PANTHER" id="PTHR16296">
    <property type="entry name" value="UNCHARACTERIZED HYPOTHALAMUS PROTEIN HT007"/>
    <property type="match status" value="1"/>
</dbReference>
<reference evidence="7 8" key="1">
    <citation type="submission" date="2014-03" db="EMBL/GenBank/DDBJ databases">
        <authorList>
            <person name="Warren W."/>
            <person name="Wilson R.K."/>
        </authorList>
    </citation>
    <scope>NUCLEOTIDE SEQUENCE</scope>
</reference>
<feature type="transmembrane region" description="Helical" evidence="6">
    <location>
        <begin position="105"/>
        <end position="125"/>
    </location>
</feature>
<feature type="transmembrane region" description="Helical" evidence="6">
    <location>
        <begin position="196"/>
        <end position="217"/>
    </location>
</feature>
<feature type="transmembrane region" description="Helical" evidence="6">
    <location>
        <begin position="72"/>
        <end position="93"/>
    </location>
</feature>
<evidence type="ECO:0000256" key="3">
    <source>
        <dbReference type="ARBA" id="ARBA00022989"/>
    </source>
</evidence>
<dbReference type="GO" id="GO:0032094">
    <property type="term" value="P:response to food"/>
    <property type="evidence" value="ECO:0007669"/>
    <property type="project" value="Ensembl"/>
</dbReference>
<evidence type="ECO:0000256" key="2">
    <source>
        <dbReference type="ARBA" id="ARBA00022692"/>
    </source>
</evidence>
<accession>A0A0D9QUL8</accession>
<dbReference type="GeneID" id="103248136"/>
<keyword evidence="8" id="KW-1185">Reference proteome</keyword>
<dbReference type="Pfam" id="PF07114">
    <property type="entry name" value="TMEM126"/>
    <property type="match status" value="1"/>
</dbReference>
<keyword evidence="2 6" id="KW-0812">Transmembrane</keyword>
<evidence type="ECO:0000313" key="8">
    <source>
        <dbReference type="Proteomes" id="UP000029965"/>
    </source>
</evidence>
<evidence type="ECO:0000313" key="7">
    <source>
        <dbReference type="Ensembl" id="ENSCSAP00000000057.1"/>
    </source>
</evidence>
<dbReference type="eggNOG" id="ENOG502SQEZ">
    <property type="taxonomic scope" value="Eukaryota"/>
</dbReference>
<dbReference type="GO" id="GO:0031966">
    <property type="term" value="C:mitochondrial membrane"/>
    <property type="evidence" value="ECO:0007669"/>
    <property type="project" value="UniProtKB-SubCell"/>
</dbReference>
<dbReference type="GeneTree" id="ENSGT00520000055616"/>
<dbReference type="KEGG" id="csab:103248136"/>
<dbReference type="GO" id="GO:0032981">
    <property type="term" value="P:mitochondrial respiratory chain complex I assembly"/>
    <property type="evidence" value="ECO:0007669"/>
    <property type="project" value="Ensembl"/>
</dbReference>
<evidence type="ECO:0000256" key="6">
    <source>
        <dbReference type="SAM" id="Phobius"/>
    </source>
</evidence>
<dbReference type="InterPro" id="IPR009801">
    <property type="entry name" value="TMEM126"/>
</dbReference>
<name>A0A0D9QUL8_CHLSB</name>
<evidence type="ECO:0000256" key="5">
    <source>
        <dbReference type="ARBA" id="ARBA00023136"/>
    </source>
</evidence>
<dbReference type="STRING" id="60711.ENSCSAP00000000057"/>
<dbReference type="CTD" id="55863"/>
<dbReference type="Proteomes" id="UP000029965">
    <property type="component" value="Chromosome 1"/>
</dbReference>
<dbReference type="Ensembl" id="ENSCSAT00000001715.1">
    <property type="protein sequence ID" value="ENSCSAP00000000057.1"/>
    <property type="gene ID" value="ENSCSAG00000003685.1"/>
</dbReference>
<dbReference type="EMBL" id="AQIB01099182">
    <property type="status" value="NOT_ANNOTATED_CDS"/>
    <property type="molecule type" value="Genomic_DNA"/>
</dbReference>
<sequence>MAVFGYEAGAKLRDSGVVRVGTEEAPKDVKMTASMHGQPSPALEDAKLRRPVIIEIIEKNFDYLRKEMTPNIYQTASFGTTTGFSGIFSNFLFRRCFKVKHDALKTYASLATLPFLSTVVTYKLLVIDPLYSENISKENCVFRSSLIGIVCGVFYPSSLAFTKNGRLATKYHTVPLPPKGRVLLHWMRLCHTQMKLMMIPLVFQTTFGILNGLYHYAIFEGTLEKTIHEE</sequence>
<keyword evidence="3 6" id="KW-1133">Transmembrane helix</keyword>
<evidence type="ECO:0000256" key="4">
    <source>
        <dbReference type="ARBA" id="ARBA00023128"/>
    </source>
</evidence>
<dbReference type="BioGRID-ORCS" id="103248136">
    <property type="hits" value="3 hits in 16 CRISPR screens"/>
</dbReference>
<proteinExistence type="predicted"/>
<evidence type="ECO:0000256" key="1">
    <source>
        <dbReference type="ARBA" id="ARBA00004225"/>
    </source>
</evidence>
<dbReference type="PANTHER" id="PTHR16296:SF3">
    <property type="entry name" value="COMPLEX I ASSEMBLY FACTOR TMEM126B, MITOCHONDRIAL"/>
    <property type="match status" value="1"/>
</dbReference>
<reference evidence="7" key="2">
    <citation type="submission" date="2025-08" db="UniProtKB">
        <authorList>
            <consortium name="Ensembl"/>
        </authorList>
    </citation>
    <scope>IDENTIFICATION</scope>
</reference>
<reference evidence="7" key="3">
    <citation type="submission" date="2025-09" db="UniProtKB">
        <authorList>
            <consortium name="Ensembl"/>
        </authorList>
    </citation>
    <scope>IDENTIFICATION</scope>
</reference>
<protein>
    <submittedName>
        <fullName evidence="7">Transmembrane protein 126B</fullName>
    </submittedName>
</protein>
<dbReference type="jPOST" id="A0A0D9QUL8"/>
<keyword evidence="5 6" id="KW-0472">Membrane</keyword>